<keyword evidence="3" id="KW-1185">Reference proteome</keyword>
<accession>A0A168FBU7</accession>
<evidence type="ECO:0000313" key="2">
    <source>
        <dbReference type="EMBL" id="OAA74950.1"/>
    </source>
</evidence>
<proteinExistence type="predicted"/>
<sequence>MSLGSAQKVCETRSCRDEVTVGKVPRTATQRKQRATLKQSLDTLPCDTVMGILPSTDGSCKTLHFAAEDLLRERQSCIKSMPTRDSVSRNGSSTDKESYACDATTFQFKSRKFVSLQHNKFSLKSATDKYCDGMKSKLNNVDFANRSRTPSRFGALPRPITNNVPFHYSLYRREQSPDCRFPKYRCDSHGSVRKDFNLDNASPPKRPLCDRGYEVKSSRWSYDYCGGENILKETSFVKRPCIDGTYSASGQNCARAFGSPNEYVEHAVQNSSDKAKPVRPHDATSTCSLPAFHLPMIPQSLLPSPASAATTSQSNSDLTAISPSSFPSRHHSHANASYNQFSSTFPGSTYATATNVNVSTRDSILHGPAQNRERSGSNFCNITKSCKANNTELQASKLCSCCFNRPKRFATADELA</sequence>
<feature type="compositionally biased region" description="Low complexity" evidence="1">
    <location>
        <begin position="303"/>
        <end position="314"/>
    </location>
</feature>
<dbReference type="EMBL" id="AZHF01000005">
    <property type="protein sequence ID" value="OAA74950.1"/>
    <property type="molecule type" value="Genomic_DNA"/>
</dbReference>
<evidence type="ECO:0000313" key="3">
    <source>
        <dbReference type="Proteomes" id="UP000076881"/>
    </source>
</evidence>
<dbReference type="STRING" id="1081108.A0A168FBU7"/>
<dbReference type="AlphaFoldDB" id="A0A168FBU7"/>
<dbReference type="Proteomes" id="UP000076881">
    <property type="component" value="Unassembled WGS sequence"/>
</dbReference>
<evidence type="ECO:0000256" key="1">
    <source>
        <dbReference type="SAM" id="MobiDB-lite"/>
    </source>
</evidence>
<gene>
    <name evidence="2" type="ORF">LEL_06938</name>
</gene>
<reference evidence="2 3" key="1">
    <citation type="journal article" date="2016" name="Genome Biol. Evol.">
        <title>Divergent and convergent evolution of fungal pathogenicity.</title>
        <authorList>
            <person name="Shang Y."/>
            <person name="Xiao G."/>
            <person name="Zheng P."/>
            <person name="Cen K."/>
            <person name="Zhan S."/>
            <person name="Wang C."/>
        </authorList>
    </citation>
    <scope>NUCLEOTIDE SEQUENCE [LARGE SCALE GENOMIC DNA]</scope>
    <source>
        <strain evidence="2 3">RCEF 1005</strain>
    </source>
</reference>
<protein>
    <submittedName>
        <fullName evidence="2">Uncharacterized protein</fullName>
    </submittedName>
</protein>
<name>A0A168FBU7_CORDF</name>
<feature type="region of interest" description="Disordered" evidence="1">
    <location>
        <begin position="303"/>
        <end position="333"/>
    </location>
</feature>
<comment type="caution">
    <text evidence="2">The sequence shown here is derived from an EMBL/GenBank/DDBJ whole genome shotgun (WGS) entry which is preliminary data.</text>
</comment>
<organism evidence="2 3">
    <name type="scientific">Akanthomyces lecanii RCEF 1005</name>
    <dbReference type="NCBI Taxonomy" id="1081108"/>
    <lineage>
        <taxon>Eukaryota</taxon>
        <taxon>Fungi</taxon>
        <taxon>Dikarya</taxon>
        <taxon>Ascomycota</taxon>
        <taxon>Pezizomycotina</taxon>
        <taxon>Sordariomycetes</taxon>
        <taxon>Hypocreomycetidae</taxon>
        <taxon>Hypocreales</taxon>
        <taxon>Cordycipitaceae</taxon>
        <taxon>Akanthomyces</taxon>
        <taxon>Cordyceps confragosa</taxon>
    </lineage>
</organism>